<keyword evidence="3" id="KW-1185">Reference proteome</keyword>
<dbReference type="EMBL" id="JACOOZ010000011">
    <property type="protein sequence ID" value="MBC5668865.1"/>
    <property type="molecule type" value="Genomic_DNA"/>
</dbReference>
<dbReference type="InterPro" id="IPR001296">
    <property type="entry name" value="Glyco_trans_1"/>
</dbReference>
<accession>A0ABR7F7Y3</accession>
<dbReference type="Proteomes" id="UP000597877">
    <property type="component" value="Unassembled WGS sequence"/>
</dbReference>
<evidence type="ECO:0000313" key="2">
    <source>
        <dbReference type="EMBL" id="MBC5668865.1"/>
    </source>
</evidence>
<organism evidence="2 3">
    <name type="scientific">Eubacterium segne</name>
    <dbReference type="NCBI Taxonomy" id="2763045"/>
    <lineage>
        <taxon>Bacteria</taxon>
        <taxon>Bacillati</taxon>
        <taxon>Bacillota</taxon>
        <taxon>Clostridia</taxon>
        <taxon>Eubacteriales</taxon>
        <taxon>Eubacteriaceae</taxon>
        <taxon>Eubacterium</taxon>
    </lineage>
</organism>
<dbReference type="Gene3D" id="3.40.50.2000">
    <property type="entry name" value="Glycogen Phosphorylase B"/>
    <property type="match status" value="2"/>
</dbReference>
<feature type="domain" description="Glycosyl transferase family 1" evidence="1">
    <location>
        <begin position="196"/>
        <end position="353"/>
    </location>
</feature>
<dbReference type="SUPFAM" id="SSF53756">
    <property type="entry name" value="UDP-Glycosyltransferase/glycogen phosphorylase"/>
    <property type="match status" value="1"/>
</dbReference>
<evidence type="ECO:0000259" key="1">
    <source>
        <dbReference type="Pfam" id="PF00534"/>
    </source>
</evidence>
<protein>
    <submittedName>
        <fullName evidence="2">Glycosyltransferase</fullName>
    </submittedName>
</protein>
<dbReference type="Pfam" id="PF00534">
    <property type="entry name" value="Glycos_transf_1"/>
    <property type="match status" value="1"/>
</dbReference>
<dbReference type="RefSeq" id="WP_186840683.1">
    <property type="nucleotide sequence ID" value="NZ_JACOOZ010000011.1"/>
</dbReference>
<gene>
    <name evidence="2" type="ORF">H8S00_12895</name>
</gene>
<name>A0ABR7F7Y3_9FIRM</name>
<evidence type="ECO:0000313" key="3">
    <source>
        <dbReference type="Proteomes" id="UP000597877"/>
    </source>
</evidence>
<sequence>MNKKVLIVSYYLNLRDTDRCYTVYNYFKEKGYDVEALCGNYDHNSKKKVRYNLEGVREIEVIPYKKNMSLTRMISAVKFAFDVVKLLKTRTADVVYVVGPPNSTAYVLSKKLKNTYLVSDIYDLYPETIPFNKNVKRVANVLGFWWWSHMRNYAMKKCDCFIGSCKYYFELLGIKEDEKKKVVPLCKSNKKVERTEVVPNDKLNILYLGALTGNYDFEGLVKMLSIIKEKKDVELFIIGEGPRKEWLLNELKDKKIKYNFMGRIYDDAVKEEVMKKCHFGFNGFKENVAIALSYKSMEYMSNGLALINCCKSDTWNMVREKNIGINYNHGIINQVADEICKLSADEIFEMQKNAIVQYDENYSYDCYKKKMDRIFGQPVSGVDR</sequence>
<reference evidence="2 3" key="1">
    <citation type="submission" date="2020-08" db="EMBL/GenBank/DDBJ databases">
        <title>Genome public.</title>
        <authorList>
            <person name="Liu C."/>
            <person name="Sun Q."/>
        </authorList>
    </citation>
    <scope>NUCLEOTIDE SEQUENCE [LARGE SCALE GENOMIC DNA]</scope>
    <source>
        <strain evidence="2 3">BX4</strain>
    </source>
</reference>
<proteinExistence type="predicted"/>
<comment type="caution">
    <text evidence="2">The sequence shown here is derived from an EMBL/GenBank/DDBJ whole genome shotgun (WGS) entry which is preliminary data.</text>
</comment>